<feature type="binding site" evidence="8">
    <location>
        <position position="217"/>
    </location>
    <ligand>
        <name>Zn(2+)</name>
        <dbReference type="ChEBI" id="CHEBI:29105"/>
        <note>catalytic</note>
    </ligand>
</feature>
<feature type="binding site" evidence="7">
    <location>
        <position position="20"/>
    </location>
    <ligand>
        <name>Ca(2+)</name>
        <dbReference type="ChEBI" id="CHEBI:29108"/>
    </ligand>
</feature>
<dbReference type="AlphaFoldDB" id="A0A8J1UEY6"/>
<evidence type="ECO:0000256" key="6">
    <source>
        <dbReference type="ARBA" id="ARBA00023136"/>
    </source>
</evidence>
<feature type="binding site" evidence="7">
    <location>
        <position position="18"/>
    </location>
    <ligand>
        <name>Ca(2+)</name>
        <dbReference type="ChEBI" id="CHEBI:29108"/>
    </ligand>
</feature>
<reference evidence="11" key="1">
    <citation type="submission" date="2022-03" db="EMBL/GenBank/DDBJ databases">
        <authorList>
            <person name="Martin C."/>
        </authorList>
    </citation>
    <scope>NUCLEOTIDE SEQUENCE</scope>
</reference>
<feature type="binding site" evidence="7">
    <location>
        <position position="15"/>
    </location>
    <ligand>
        <name>Ca(2+)</name>
        <dbReference type="ChEBI" id="CHEBI:29108"/>
    </ligand>
</feature>
<evidence type="ECO:0000256" key="8">
    <source>
        <dbReference type="PIRSR" id="PIRSR608901-2"/>
    </source>
</evidence>
<feature type="transmembrane region" description="Helical" evidence="9">
    <location>
        <begin position="139"/>
        <end position="156"/>
    </location>
</feature>
<keyword evidence="6 9" id="KW-0472">Membrane</keyword>
<comment type="function">
    <text evidence="9">Hydrolyzes the sphingolipid ceramide into sphingosine and free fatty acid.</text>
</comment>
<dbReference type="Proteomes" id="UP000749559">
    <property type="component" value="Unassembled WGS sequence"/>
</dbReference>
<feature type="transmembrane region" description="Helical" evidence="9">
    <location>
        <begin position="30"/>
        <end position="52"/>
    </location>
</feature>
<dbReference type="PANTHER" id="PTHR46187:SF3">
    <property type="entry name" value="ALKALINE CERAMIDASE 3"/>
    <property type="match status" value="1"/>
</dbReference>
<dbReference type="GO" id="GO:0071602">
    <property type="term" value="P:phytosphingosine biosynthetic process"/>
    <property type="evidence" value="ECO:0007669"/>
    <property type="project" value="TreeGrafter"/>
</dbReference>
<evidence type="ECO:0000256" key="2">
    <source>
        <dbReference type="ARBA" id="ARBA00009780"/>
    </source>
</evidence>
<feature type="binding site" evidence="8">
    <location>
        <position position="77"/>
    </location>
    <ligand>
        <name>Zn(2+)</name>
        <dbReference type="ChEBI" id="CHEBI:29105"/>
        <note>catalytic</note>
    </ligand>
</feature>
<dbReference type="GO" id="GO:0046872">
    <property type="term" value="F:metal ion binding"/>
    <property type="evidence" value="ECO:0007669"/>
    <property type="project" value="UniProtKB-KW"/>
</dbReference>
<feature type="binding site" evidence="8">
    <location>
        <position position="213"/>
    </location>
    <ligand>
        <name>Zn(2+)</name>
        <dbReference type="ChEBI" id="CHEBI:29105"/>
        <note>catalytic</note>
    </ligand>
</feature>
<evidence type="ECO:0000256" key="7">
    <source>
        <dbReference type="PIRSR" id="PIRSR608901-1"/>
    </source>
</evidence>
<evidence type="ECO:0000256" key="4">
    <source>
        <dbReference type="ARBA" id="ARBA00022801"/>
    </source>
</evidence>
<keyword evidence="5 9" id="KW-1133">Transmembrane helix</keyword>
<protein>
    <recommendedName>
        <fullName evidence="9">Alkaline ceramidase</fullName>
        <ecNumber evidence="9">3.5.1.-</ecNumber>
    </recommendedName>
</protein>
<evidence type="ECO:0000256" key="5">
    <source>
        <dbReference type="ARBA" id="ARBA00022989"/>
    </source>
</evidence>
<feature type="transmembrane region" description="Helical" evidence="9">
    <location>
        <begin position="168"/>
        <end position="187"/>
    </location>
</feature>
<feature type="transmembrane region" description="Helical" evidence="9">
    <location>
        <begin position="214"/>
        <end position="232"/>
    </location>
</feature>
<evidence type="ECO:0000256" key="10">
    <source>
        <dbReference type="SAM" id="MobiDB-lite"/>
    </source>
</evidence>
<dbReference type="GO" id="GO:0005789">
    <property type="term" value="C:endoplasmic reticulum membrane"/>
    <property type="evidence" value="ECO:0007669"/>
    <property type="project" value="TreeGrafter"/>
</dbReference>
<dbReference type="PANTHER" id="PTHR46187">
    <property type="entry name" value="ALKALINE CERAMIDASE 3"/>
    <property type="match status" value="1"/>
</dbReference>
<dbReference type="Pfam" id="PF05875">
    <property type="entry name" value="Ceramidase"/>
    <property type="match status" value="1"/>
</dbReference>
<keyword evidence="3 9" id="KW-0812">Transmembrane</keyword>
<dbReference type="EMBL" id="CAIIXF020000004">
    <property type="protein sequence ID" value="CAH1780987.1"/>
    <property type="molecule type" value="Genomic_DNA"/>
</dbReference>
<evidence type="ECO:0000256" key="3">
    <source>
        <dbReference type="ARBA" id="ARBA00022692"/>
    </source>
</evidence>
<feature type="compositionally biased region" description="Polar residues" evidence="10">
    <location>
        <begin position="269"/>
        <end position="286"/>
    </location>
</feature>
<feature type="region of interest" description="Disordered" evidence="10">
    <location>
        <begin position="269"/>
        <end position="320"/>
    </location>
</feature>
<keyword evidence="8" id="KW-0862">Zinc</keyword>
<feature type="binding site" evidence="7">
    <location>
        <position position="29"/>
    </location>
    <ligand>
        <name>Ca(2+)</name>
        <dbReference type="ChEBI" id="CHEBI:29108"/>
    </ligand>
</feature>
<dbReference type="GO" id="GO:0006672">
    <property type="term" value="P:ceramide metabolic process"/>
    <property type="evidence" value="ECO:0007669"/>
    <property type="project" value="InterPro"/>
</dbReference>
<comment type="caution">
    <text evidence="11">The sequence shown here is derived from an EMBL/GenBank/DDBJ whole genome shotgun (WGS) entry which is preliminary data.</text>
</comment>
<evidence type="ECO:0000256" key="9">
    <source>
        <dbReference type="RuleBase" id="RU364079"/>
    </source>
</evidence>
<dbReference type="InterPro" id="IPR008901">
    <property type="entry name" value="ACER"/>
</dbReference>
<evidence type="ECO:0000313" key="12">
    <source>
        <dbReference type="Proteomes" id="UP000749559"/>
    </source>
</evidence>
<feature type="transmembrane region" description="Helical" evidence="9">
    <location>
        <begin position="64"/>
        <end position="84"/>
    </location>
</feature>
<keyword evidence="4 9" id="KW-0378">Hydrolase</keyword>
<name>A0A8J1UEY6_OWEFU</name>
<keyword evidence="7" id="KW-0479">Metal-binding</keyword>
<dbReference type="EC" id="3.5.1.-" evidence="9"/>
<evidence type="ECO:0000313" key="11">
    <source>
        <dbReference type="EMBL" id="CAH1780987.1"/>
    </source>
</evidence>
<sequence length="320" mass="36285">MAPNGYWGERTATIDWCEENYEVNYYIAEFWNTISNVSMILPPIMGAVFAWLDGLEAKIFWSHISLLCVGLGSWCFHMTLLYSGQLLDELPMIWGTSTLIYAMYQVNSPPGHTHYKLIIGLFLYCVAVTAIYIFNKNPVFHEAAYGLMVFTLIYLSRRIMRVTNGSKSWLCFASLVIYATGFVLWNLDHMFCDKVMSVRNSVPHGLRPVTQLHAWWHLFAGLGTHTSIVFFTHSRYRCLKRDLHLKMLGGWFPFVRASSHTKGVIRSNGAQHENGVQQMNGDQYSNGVKHDNGLQNSNGVTPNSNPGTSYTRHGTAYSTA</sequence>
<accession>A0A8J1UEY6</accession>
<evidence type="ECO:0000256" key="1">
    <source>
        <dbReference type="ARBA" id="ARBA00004141"/>
    </source>
</evidence>
<feature type="compositionally biased region" description="Polar residues" evidence="10">
    <location>
        <begin position="293"/>
        <end position="320"/>
    </location>
</feature>
<proteinExistence type="inferred from homology"/>
<keyword evidence="12" id="KW-1185">Reference proteome</keyword>
<comment type="similarity">
    <text evidence="2 9">Belongs to the alkaline ceramidase family.</text>
</comment>
<keyword evidence="9" id="KW-0443">Lipid metabolism</keyword>
<dbReference type="OrthoDB" id="187171at2759"/>
<feature type="binding site" evidence="7">
    <location>
        <position position="16"/>
    </location>
    <ligand>
        <name>Ca(2+)</name>
        <dbReference type="ChEBI" id="CHEBI:29108"/>
    </ligand>
</feature>
<comment type="subcellular location">
    <subcellularLocation>
        <location evidence="1">Membrane</location>
        <topology evidence="1">Multi-pass membrane protein</topology>
    </subcellularLocation>
</comment>
<keyword evidence="7" id="KW-0106">Calcium</keyword>
<organism evidence="11 12">
    <name type="scientific">Owenia fusiformis</name>
    <name type="common">Polychaete worm</name>
    <dbReference type="NCBI Taxonomy" id="6347"/>
    <lineage>
        <taxon>Eukaryota</taxon>
        <taxon>Metazoa</taxon>
        <taxon>Spiralia</taxon>
        <taxon>Lophotrochozoa</taxon>
        <taxon>Annelida</taxon>
        <taxon>Polychaeta</taxon>
        <taxon>Sedentaria</taxon>
        <taxon>Canalipalpata</taxon>
        <taxon>Sabellida</taxon>
        <taxon>Oweniida</taxon>
        <taxon>Oweniidae</taxon>
        <taxon>Owenia</taxon>
    </lineage>
</organism>
<comment type="cofactor">
    <cofactor evidence="8">
        <name>Zn(2+)</name>
        <dbReference type="ChEBI" id="CHEBI:29105"/>
    </cofactor>
</comment>
<gene>
    <name evidence="11" type="ORF">OFUS_LOCUS7613</name>
</gene>
<dbReference type="GO" id="GO:0016811">
    <property type="term" value="F:hydrolase activity, acting on carbon-nitrogen (but not peptide) bonds, in linear amides"/>
    <property type="evidence" value="ECO:0007669"/>
    <property type="project" value="InterPro"/>
</dbReference>
<feature type="transmembrane region" description="Helical" evidence="9">
    <location>
        <begin position="114"/>
        <end position="133"/>
    </location>
</feature>
<feature type="transmembrane region" description="Helical" evidence="9">
    <location>
        <begin position="90"/>
        <end position="107"/>
    </location>
</feature>